<evidence type="ECO:0000313" key="3">
    <source>
        <dbReference type="Proteomes" id="UP001652621"/>
    </source>
</evidence>
<protein>
    <submittedName>
        <fullName evidence="4">Uncharacterized protein LOC101896109 isoform X1</fullName>
    </submittedName>
</protein>
<gene>
    <name evidence="4" type="primary">LOC101896109</name>
</gene>
<feature type="compositionally biased region" description="Acidic residues" evidence="1">
    <location>
        <begin position="28"/>
        <end position="49"/>
    </location>
</feature>
<sequence>MSFHLKRNLAIFAIIFIVVQLVKCQDDMPQESEEEEDDSSSEETVEDSNESGNRRRRSAEMMGQPVPKSQEEDMKPSRAIPGLPDPAMILKIAEILTTVGQEILPVLVQGNSAVDSLVDTHLDGEMKIIRNIKNQIDAIAKNLKKEMICIFPMKYVV</sequence>
<dbReference type="RefSeq" id="XP_019890477.1">
    <property type="nucleotide sequence ID" value="XM_020034918.2"/>
</dbReference>
<organism evidence="3 4">
    <name type="scientific">Musca domestica</name>
    <name type="common">House fly</name>
    <dbReference type="NCBI Taxonomy" id="7370"/>
    <lineage>
        <taxon>Eukaryota</taxon>
        <taxon>Metazoa</taxon>
        <taxon>Ecdysozoa</taxon>
        <taxon>Arthropoda</taxon>
        <taxon>Hexapoda</taxon>
        <taxon>Insecta</taxon>
        <taxon>Pterygota</taxon>
        <taxon>Neoptera</taxon>
        <taxon>Endopterygota</taxon>
        <taxon>Diptera</taxon>
        <taxon>Brachycera</taxon>
        <taxon>Muscomorpha</taxon>
        <taxon>Muscoidea</taxon>
        <taxon>Muscidae</taxon>
        <taxon>Musca</taxon>
    </lineage>
</organism>
<dbReference type="OrthoDB" id="7960203at2759"/>
<dbReference type="Proteomes" id="UP001652621">
    <property type="component" value="Unplaced"/>
</dbReference>
<keyword evidence="2" id="KW-0732">Signal</keyword>
<accession>A0A9J7DCE1</accession>
<evidence type="ECO:0000313" key="4">
    <source>
        <dbReference type="RefSeq" id="XP_019890477.1"/>
    </source>
</evidence>
<feature type="region of interest" description="Disordered" evidence="1">
    <location>
        <begin position="28"/>
        <end position="81"/>
    </location>
</feature>
<feature type="signal peptide" evidence="2">
    <location>
        <begin position="1"/>
        <end position="24"/>
    </location>
</feature>
<dbReference type="VEuPathDB" id="VectorBase:MDOMA2_004288"/>
<feature type="chain" id="PRO_5039938980" evidence="2">
    <location>
        <begin position="25"/>
        <end position="157"/>
    </location>
</feature>
<name>A0A9J7DCE1_MUSDO</name>
<evidence type="ECO:0000256" key="2">
    <source>
        <dbReference type="SAM" id="SignalP"/>
    </source>
</evidence>
<evidence type="ECO:0000256" key="1">
    <source>
        <dbReference type="SAM" id="MobiDB-lite"/>
    </source>
</evidence>
<proteinExistence type="predicted"/>
<keyword evidence="3" id="KW-1185">Reference proteome</keyword>
<reference evidence="4" key="1">
    <citation type="submission" date="2025-08" db="UniProtKB">
        <authorList>
            <consortium name="RefSeq"/>
        </authorList>
    </citation>
    <scope>IDENTIFICATION</scope>
    <source>
        <strain evidence="4">Aabys</strain>
        <tissue evidence="4">Whole body</tissue>
    </source>
</reference>
<dbReference type="GeneID" id="101896109"/>
<dbReference type="AlphaFoldDB" id="A0A9J7DCE1"/>